<evidence type="ECO:0000313" key="7">
    <source>
        <dbReference type="Proteomes" id="UP000019063"/>
    </source>
</evidence>
<gene>
    <name evidence="6" type="ORF">ATO8_10764</name>
</gene>
<evidence type="ECO:0000256" key="3">
    <source>
        <dbReference type="ARBA" id="ARBA00023004"/>
    </source>
</evidence>
<dbReference type="EMBL" id="AQQW01000006">
    <property type="protein sequence ID" value="ETW12493.1"/>
    <property type="molecule type" value="Genomic_DNA"/>
</dbReference>
<organism evidence="6 7">
    <name type="scientific">Roseivivax marinus</name>
    <dbReference type="NCBI Taxonomy" id="1379903"/>
    <lineage>
        <taxon>Bacteria</taxon>
        <taxon>Pseudomonadati</taxon>
        <taxon>Pseudomonadota</taxon>
        <taxon>Alphaproteobacteria</taxon>
        <taxon>Rhodobacterales</taxon>
        <taxon>Roseobacteraceae</taxon>
        <taxon>Roseivivax</taxon>
    </lineage>
</organism>
<dbReference type="PROSITE" id="PS51257">
    <property type="entry name" value="PROKAR_LIPOPROTEIN"/>
    <property type="match status" value="1"/>
</dbReference>
<evidence type="ECO:0000313" key="6">
    <source>
        <dbReference type="EMBL" id="ETW12493.1"/>
    </source>
</evidence>
<evidence type="ECO:0000259" key="5">
    <source>
        <dbReference type="PROSITE" id="PS51007"/>
    </source>
</evidence>
<feature type="domain" description="Cytochrome c" evidence="5">
    <location>
        <begin position="32"/>
        <end position="142"/>
    </location>
</feature>
<dbReference type="GO" id="GO:0009055">
    <property type="term" value="F:electron transfer activity"/>
    <property type="evidence" value="ECO:0007669"/>
    <property type="project" value="InterPro"/>
</dbReference>
<keyword evidence="2 4" id="KW-0479">Metal-binding</keyword>
<protein>
    <submittedName>
        <fullName evidence="6">Class I monoheme cytochrome c</fullName>
    </submittedName>
</protein>
<dbReference type="AlphaFoldDB" id="W4HJA8"/>
<evidence type="ECO:0000256" key="2">
    <source>
        <dbReference type="ARBA" id="ARBA00022723"/>
    </source>
</evidence>
<dbReference type="STRING" id="1379903.ATO8_10764"/>
<keyword evidence="7" id="KW-1185">Reference proteome</keyword>
<dbReference type="RefSeq" id="WP_043844535.1">
    <property type="nucleotide sequence ID" value="NZ_AQQW01000006.1"/>
</dbReference>
<dbReference type="GO" id="GO:0046872">
    <property type="term" value="F:metal ion binding"/>
    <property type="evidence" value="ECO:0007669"/>
    <property type="project" value="UniProtKB-KW"/>
</dbReference>
<evidence type="ECO:0000256" key="4">
    <source>
        <dbReference type="PROSITE-ProRule" id="PRU00433"/>
    </source>
</evidence>
<dbReference type="SUPFAM" id="SSF46626">
    <property type="entry name" value="Cytochrome c"/>
    <property type="match status" value="1"/>
</dbReference>
<evidence type="ECO:0000256" key="1">
    <source>
        <dbReference type="ARBA" id="ARBA00022617"/>
    </source>
</evidence>
<reference evidence="6 7" key="1">
    <citation type="journal article" date="2014" name="Antonie Van Leeuwenhoek">
        <title>Roseivivax atlanticus sp. nov., isolated from surface seawater of the Atlantic Ocean.</title>
        <authorList>
            <person name="Li G."/>
            <person name="Lai Q."/>
            <person name="Liu X."/>
            <person name="Sun F."/>
            <person name="Shao Z."/>
        </authorList>
    </citation>
    <scope>NUCLEOTIDE SEQUENCE [LARGE SCALE GENOMIC DNA]</scope>
    <source>
        <strain evidence="6 7">22II-s10s</strain>
    </source>
</reference>
<dbReference type="Proteomes" id="UP000019063">
    <property type="component" value="Unassembled WGS sequence"/>
</dbReference>
<dbReference type="eggNOG" id="COG2863">
    <property type="taxonomic scope" value="Bacteria"/>
</dbReference>
<accession>W4HJA8</accession>
<dbReference type="GO" id="GO:0020037">
    <property type="term" value="F:heme binding"/>
    <property type="evidence" value="ECO:0007669"/>
    <property type="project" value="InterPro"/>
</dbReference>
<dbReference type="PROSITE" id="PS51007">
    <property type="entry name" value="CYTC"/>
    <property type="match status" value="1"/>
</dbReference>
<dbReference type="InterPro" id="IPR009056">
    <property type="entry name" value="Cyt_c-like_dom"/>
</dbReference>
<dbReference type="Gene3D" id="1.10.760.10">
    <property type="entry name" value="Cytochrome c-like domain"/>
    <property type="match status" value="1"/>
</dbReference>
<comment type="caution">
    <text evidence="6">The sequence shown here is derived from an EMBL/GenBank/DDBJ whole genome shotgun (WGS) entry which is preliminary data.</text>
</comment>
<keyword evidence="3 4" id="KW-0408">Iron</keyword>
<proteinExistence type="predicted"/>
<name>W4HJA8_9RHOB</name>
<dbReference type="InterPro" id="IPR036909">
    <property type="entry name" value="Cyt_c-like_dom_sf"/>
</dbReference>
<sequence length="145" mass="15361">MFRISAVFLIVVAVAGCDETQGPQSADLAGMPDASEGRALFMDYCSACHGEDATGNGPLARQNRRAPADLTLISLRHGDSFPRAKVLSTVDGYARSDLSGPAMPEFGELLSGDLVPYDSGDGTATPTPRKLVALVEYLETVQKTR</sequence>
<dbReference type="Pfam" id="PF13442">
    <property type="entry name" value="Cytochrome_CBB3"/>
    <property type="match status" value="1"/>
</dbReference>
<keyword evidence="1 4" id="KW-0349">Heme</keyword>